<feature type="compositionally biased region" description="Low complexity" evidence="1">
    <location>
        <begin position="119"/>
        <end position="130"/>
    </location>
</feature>
<dbReference type="RefSeq" id="WP_013919254.1">
    <property type="nucleotide sequence ID" value="NC_015690.1"/>
</dbReference>
<feature type="signal peptide" evidence="2">
    <location>
        <begin position="1"/>
        <end position="20"/>
    </location>
</feature>
<feature type="region of interest" description="Disordered" evidence="1">
    <location>
        <begin position="84"/>
        <end position="139"/>
    </location>
</feature>
<sequence>MHLRHSIALALILSSSAALAVPASAAGSMQNWNTTPEQGTSSVQRNYSSHVSGHNGFSATTDTTGYGSSSLFGTYNSNDNGFGAIPNRDANVESKGLSTGQAENGTQAGGAQGGGTQGGAAQNGAGQRTTGDGDGLLDMRSEGRGFTTLAAGADNDTDWSWLGLLGLLGLAGLRGRSRQDQF</sequence>
<organism evidence="3 4">
    <name type="scientific">Paenibacillus mucilaginosus (strain KNP414)</name>
    <dbReference type="NCBI Taxonomy" id="1036673"/>
    <lineage>
        <taxon>Bacteria</taxon>
        <taxon>Bacillati</taxon>
        <taxon>Bacillota</taxon>
        <taxon>Bacilli</taxon>
        <taxon>Bacillales</taxon>
        <taxon>Paenibacillaceae</taxon>
        <taxon>Paenibacillus</taxon>
    </lineage>
</organism>
<dbReference type="NCBIfam" id="NF041742">
    <property type="entry name" value="WGxxGxxG_fam"/>
    <property type="match status" value="1"/>
</dbReference>
<reference evidence="4" key="1">
    <citation type="submission" date="2011-06" db="EMBL/GenBank/DDBJ databases">
        <title>Complete genome sequence of Paenibacillus mucilaginosus KNP414.</title>
        <authorList>
            <person name="Wang J."/>
            <person name="Hu S."/>
            <person name="Hu X."/>
            <person name="Zhang B."/>
            <person name="Dong D."/>
            <person name="Zhang S."/>
            <person name="Zhao K."/>
            <person name="Wu D."/>
        </authorList>
    </citation>
    <scope>NUCLEOTIDE SEQUENCE [LARGE SCALE GENOMIC DNA]</scope>
    <source>
        <strain evidence="4">KNP414</strain>
    </source>
</reference>
<dbReference type="EMBL" id="CP002869">
    <property type="protein sequence ID" value="AEI44101.1"/>
    <property type="molecule type" value="Genomic_DNA"/>
</dbReference>
<protein>
    <recommendedName>
        <fullName evidence="5">MYXO-CTERM domain-containing protein</fullName>
    </recommendedName>
</protein>
<dbReference type="KEGG" id="pms:KNP414_05577"/>
<dbReference type="PATRIC" id="fig|1036673.3.peg.5172"/>
<evidence type="ECO:0008006" key="5">
    <source>
        <dbReference type="Google" id="ProtNLM"/>
    </source>
</evidence>
<dbReference type="NCBIfam" id="NF038039">
    <property type="entry name" value="WGxxGxxG-CTERM"/>
    <property type="match status" value="1"/>
</dbReference>
<evidence type="ECO:0000256" key="2">
    <source>
        <dbReference type="SAM" id="SignalP"/>
    </source>
</evidence>
<dbReference type="Proteomes" id="UP000006620">
    <property type="component" value="Chromosome"/>
</dbReference>
<feature type="compositionally biased region" description="Gly residues" evidence="1">
    <location>
        <begin position="107"/>
        <end position="118"/>
    </location>
</feature>
<evidence type="ECO:0000313" key="3">
    <source>
        <dbReference type="EMBL" id="AEI44101.1"/>
    </source>
</evidence>
<gene>
    <name evidence="3" type="ordered locus">KNP414_05577</name>
</gene>
<dbReference type="HOGENOM" id="CLU_1480644_0_0_9"/>
<evidence type="ECO:0000256" key="1">
    <source>
        <dbReference type="SAM" id="MobiDB-lite"/>
    </source>
</evidence>
<feature type="chain" id="PRO_5039623587" description="MYXO-CTERM domain-containing protein" evidence="2">
    <location>
        <begin position="21"/>
        <end position="182"/>
    </location>
</feature>
<accession>F8FK60</accession>
<keyword evidence="2" id="KW-0732">Signal</keyword>
<dbReference type="AlphaFoldDB" id="F8FK60"/>
<name>F8FK60_PAEMK</name>
<reference evidence="3 4" key="2">
    <citation type="journal article" date="2013" name="Genome Announc.">
        <title>Genome Sequence of Growth-Improving Paenibacillus mucilaginosus Strain KNP414.</title>
        <authorList>
            <person name="Lu J.J."/>
            <person name="Wang J.F."/>
            <person name="Hu X.F."/>
        </authorList>
    </citation>
    <scope>NUCLEOTIDE SEQUENCE [LARGE SCALE GENOMIC DNA]</scope>
    <source>
        <strain evidence="3 4">KNP414</strain>
    </source>
</reference>
<feature type="region of interest" description="Disordered" evidence="1">
    <location>
        <begin position="30"/>
        <end position="60"/>
    </location>
</feature>
<proteinExistence type="predicted"/>
<evidence type="ECO:0000313" key="4">
    <source>
        <dbReference type="Proteomes" id="UP000006620"/>
    </source>
</evidence>